<protein>
    <submittedName>
        <fullName evidence="3">Acyl-CoA synthetase (AMP-forming)/AMP-acid ligase II</fullName>
    </submittedName>
</protein>
<keyword evidence="4" id="KW-1185">Reference proteome</keyword>
<dbReference type="InterPro" id="IPR045851">
    <property type="entry name" value="AMP-bd_C_sf"/>
</dbReference>
<dbReference type="SUPFAM" id="SSF56801">
    <property type="entry name" value="Acetyl-CoA synthetase-like"/>
    <property type="match status" value="1"/>
</dbReference>
<sequence>MTDSGWNLANVFETIADQIPDALAQHQGDRTFTWAEFDRRADGFARALLDAGFGEQDKVAQYLYNSPEYIESLFGCFKAGMATVNTNYRYAADELVYLWDNADVVAVVFHGEFVGHIDEIRDRLPDIRLWLWVDDGSGACPDWATPYEQAATSNPGRTEGPWGRSGDHLFLLYTGGTTGMPKGVMWRQDDMFGALDSNNRKRMPPEQDLEAVAGRVTKPGPKGMPGAPLMHGTGLFNAISTLMVGGSVTCMEGRRFDPTELLDTVEEHRINSISIVGDAFAKPILKALDAEPDRWDISSLRVIVSSGVIWSKETKDGLLRHNDRLIMVDSLGSSEAIGMATNTTRSGEGDGTAKFELGASTRVVTEDGRDVVPGSGEIGRVAMRGNTPIGYYKDPEKSAATFQIIDGVRYSIPGDWAEVLADGTVKLLGRGSQCINTGGEKVYPEEVEECLKLHPTVHDAAVVGVPDERFGEAINALVEPNPGETIDPDALIEHVKSHLARYKAPKAVYEIASIGRAVNGKLDYKALKAIAESNLDA</sequence>
<dbReference type="PROSITE" id="PS00455">
    <property type="entry name" value="AMP_BINDING"/>
    <property type="match status" value="1"/>
</dbReference>
<keyword evidence="3" id="KW-0436">Ligase</keyword>
<evidence type="ECO:0000259" key="2">
    <source>
        <dbReference type="Pfam" id="PF13193"/>
    </source>
</evidence>
<dbReference type="Gene3D" id="3.30.300.30">
    <property type="match status" value="1"/>
</dbReference>
<dbReference type="Proteomes" id="UP000294558">
    <property type="component" value="Unassembled WGS sequence"/>
</dbReference>
<dbReference type="InterPro" id="IPR020845">
    <property type="entry name" value="AMP-binding_CS"/>
</dbReference>
<dbReference type="InterPro" id="IPR025110">
    <property type="entry name" value="AMP-bd_C"/>
</dbReference>
<dbReference type="Pfam" id="PF00501">
    <property type="entry name" value="AMP-binding"/>
    <property type="match status" value="1"/>
</dbReference>
<accession>A0A4R7HY72</accession>
<proteinExistence type="predicted"/>
<dbReference type="NCBIfam" id="NF005863">
    <property type="entry name" value="PRK07798.1"/>
    <property type="match status" value="1"/>
</dbReference>
<gene>
    <name evidence="3" type="ORF">BDK89_1739</name>
</gene>
<dbReference type="InterPro" id="IPR000873">
    <property type="entry name" value="AMP-dep_synth/lig_dom"/>
</dbReference>
<evidence type="ECO:0000313" key="4">
    <source>
        <dbReference type="Proteomes" id="UP000294558"/>
    </source>
</evidence>
<dbReference type="GO" id="GO:0016878">
    <property type="term" value="F:acid-thiol ligase activity"/>
    <property type="evidence" value="ECO:0007669"/>
    <property type="project" value="UniProtKB-ARBA"/>
</dbReference>
<evidence type="ECO:0000259" key="1">
    <source>
        <dbReference type="Pfam" id="PF00501"/>
    </source>
</evidence>
<dbReference type="InterPro" id="IPR050237">
    <property type="entry name" value="ATP-dep_AMP-bd_enzyme"/>
</dbReference>
<comment type="caution">
    <text evidence="3">The sequence shown here is derived from an EMBL/GenBank/DDBJ whole genome shotgun (WGS) entry which is preliminary data.</text>
</comment>
<dbReference type="InterPro" id="IPR042099">
    <property type="entry name" value="ANL_N_sf"/>
</dbReference>
<dbReference type="Pfam" id="PF13193">
    <property type="entry name" value="AMP-binding_C"/>
    <property type="match status" value="1"/>
</dbReference>
<dbReference type="PANTHER" id="PTHR43767">
    <property type="entry name" value="LONG-CHAIN-FATTY-ACID--COA LIGASE"/>
    <property type="match status" value="1"/>
</dbReference>
<dbReference type="Gene3D" id="3.40.50.12780">
    <property type="entry name" value="N-terminal domain of ligase-like"/>
    <property type="match status" value="1"/>
</dbReference>
<reference evidence="3" key="1">
    <citation type="submission" date="2019-03" db="EMBL/GenBank/DDBJ databases">
        <title>Sequencing the genomes of 1000 actinobacteria strains.</title>
        <authorList>
            <person name="Klenk H.-P."/>
        </authorList>
    </citation>
    <scope>NUCLEOTIDE SEQUENCE [LARGE SCALE GENOMIC DNA]</scope>
    <source>
        <strain evidence="3">DSM 18936</strain>
    </source>
</reference>
<feature type="domain" description="AMP-binding enzyme C-terminal" evidence="2">
    <location>
        <begin position="446"/>
        <end position="521"/>
    </location>
</feature>
<dbReference type="PANTHER" id="PTHR43767:SF1">
    <property type="entry name" value="NONRIBOSOMAL PEPTIDE SYNTHASE PES1 (EUROFUNG)-RELATED"/>
    <property type="match status" value="1"/>
</dbReference>
<name>A0A4R7HY72_9ACTN</name>
<organism evidence="3 4">
    <name type="scientific">Ilumatobacter fluminis</name>
    <dbReference type="NCBI Taxonomy" id="467091"/>
    <lineage>
        <taxon>Bacteria</taxon>
        <taxon>Bacillati</taxon>
        <taxon>Actinomycetota</taxon>
        <taxon>Acidimicrobiia</taxon>
        <taxon>Acidimicrobiales</taxon>
        <taxon>Ilumatobacteraceae</taxon>
        <taxon>Ilumatobacter</taxon>
    </lineage>
</organism>
<dbReference type="AlphaFoldDB" id="A0A4R7HY72"/>
<evidence type="ECO:0000313" key="3">
    <source>
        <dbReference type="EMBL" id="TDT16157.1"/>
    </source>
</evidence>
<dbReference type="RefSeq" id="WP_243839125.1">
    <property type="nucleotide sequence ID" value="NZ_SOAU01000001.1"/>
</dbReference>
<dbReference type="EMBL" id="SOAU01000001">
    <property type="protein sequence ID" value="TDT16157.1"/>
    <property type="molecule type" value="Genomic_DNA"/>
</dbReference>
<feature type="domain" description="AMP-dependent synthetase/ligase" evidence="1">
    <location>
        <begin position="12"/>
        <end position="387"/>
    </location>
</feature>